<accession>A0ABT6P615</accession>
<dbReference type="RefSeq" id="WP_136972061.1">
    <property type="nucleotide sequence ID" value="NZ_JARZHI010000072.1"/>
</dbReference>
<reference evidence="2 3" key="1">
    <citation type="submission" date="2023-04" db="EMBL/GenBank/DDBJ databases">
        <title>The genome sequence of Polyangium sorediatum DSM14670.</title>
        <authorList>
            <person name="Zhang X."/>
        </authorList>
    </citation>
    <scope>NUCLEOTIDE SEQUENCE [LARGE SCALE GENOMIC DNA]</scope>
    <source>
        <strain evidence="2 3">DSM 14670</strain>
    </source>
</reference>
<keyword evidence="1" id="KW-0472">Membrane</keyword>
<feature type="transmembrane region" description="Helical" evidence="1">
    <location>
        <begin position="117"/>
        <end position="144"/>
    </location>
</feature>
<organism evidence="2 3">
    <name type="scientific">Polyangium sorediatum</name>
    <dbReference type="NCBI Taxonomy" id="889274"/>
    <lineage>
        <taxon>Bacteria</taxon>
        <taxon>Pseudomonadati</taxon>
        <taxon>Myxococcota</taxon>
        <taxon>Polyangia</taxon>
        <taxon>Polyangiales</taxon>
        <taxon>Polyangiaceae</taxon>
        <taxon>Polyangium</taxon>
    </lineage>
</organism>
<name>A0ABT6P615_9BACT</name>
<keyword evidence="1" id="KW-1133">Transmembrane helix</keyword>
<sequence>MDDQLDLGPAYAPPVASPPAALPPDVLSPYDKLVKLSFPMSAGVGLVLGSVDYLQSAYALSMFNAQKSTPGILCVAVLRGWGAACAVLAASLTAVILLHRAGRRASGPLKVDHARVFLVLATLPLLSVVTAPFCMLGALLLWLAEPAGTMSEFGASLSDFVRWADFKYLPAYGALVGLWLTCLLRLGAGWLTTKKHGLALKLFVAYASLAIPNAVLRAVFLIVDPA</sequence>
<dbReference type="Proteomes" id="UP001160301">
    <property type="component" value="Unassembled WGS sequence"/>
</dbReference>
<evidence type="ECO:0000256" key="1">
    <source>
        <dbReference type="SAM" id="Phobius"/>
    </source>
</evidence>
<protein>
    <recommendedName>
        <fullName evidence="4">Yip1 domain-containing protein</fullName>
    </recommendedName>
</protein>
<feature type="transmembrane region" description="Helical" evidence="1">
    <location>
        <begin position="203"/>
        <end position="223"/>
    </location>
</feature>
<proteinExistence type="predicted"/>
<keyword evidence="3" id="KW-1185">Reference proteome</keyword>
<evidence type="ECO:0008006" key="4">
    <source>
        <dbReference type="Google" id="ProtNLM"/>
    </source>
</evidence>
<evidence type="ECO:0000313" key="3">
    <source>
        <dbReference type="Proteomes" id="UP001160301"/>
    </source>
</evidence>
<feature type="transmembrane region" description="Helical" evidence="1">
    <location>
        <begin position="70"/>
        <end position="97"/>
    </location>
</feature>
<dbReference type="EMBL" id="JARZHI010000072">
    <property type="protein sequence ID" value="MDI1436057.1"/>
    <property type="molecule type" value="Genomic_DNA"/>
</dbReference>
<feature type="transmembrane region" description="Helical" evidence="1">
    <location>
        <begin position="169"/>
        <end position="191"/>
    </location>
</feature>
<keyword evidence="1" id="KW-0812">Transmembrane</keyword>
<gene>
    <name evidence="2" type="ORF">QHF89_41515</name>
</gene>
<evidence type="ECO:0000313" key="2">
    <source>
        <dbReference type="EMBL" id="MDI1436057.1"/>
    </source>
</evidence>
<comment type="caution">
    <text evidence="2">The sequence shown here is derived from an EMBL/GenBank/DDBJ whole genome shotgun (WGS) entry which is preliminary data.</text>
</comment>